<dbReference type="AlphaFoldDB" id="A0A3A1UTD5"/>
<dbReference type="PANTHER" id="PTHR43792">
    <property type="entry name" value="GNAT FAMILY, PUTATIVE (AFU_ORTHOLOGUE AFUA_3G00765)-RELATED-RELATED"/>
    <property type="match status" value="1"/>
</dbReference>
<dbReference type="Pfam" id="PF13302">
    <property type="entry name" value="Acetyltransf_3"/>
    <property type="match status" value="1"/>
</dbReference>
<gene>
    <name evidence="2" type="ORF">D3P08_24310</name>
</gene>
<dbReference type="PANTHER" id="PTHR43792:SF13">
    <property type="entry name" value="ACETYLTRANSFERASE"/>
    <property type="match status" value="1"/>
</dbReference>
<sequence>MLSHQPERKRTSASLRIETDRLLLIPFTREATSALIRNELGILEREGLKAEQGWPDQDAIETFPKILRNLELAGGAPTGFESWLVLKKDGLRIIGDAGFKGRPNASGEADIGYAIIQQERRAGYGTEAASALVEWAFGQPGVQAITAKCLTGNTASARTLICMGFREVSRDDEYISWRLGKDRHFV</sequence>
<name>A0A3A1UTD5_9BACL</name>
<dbReference type="RefSeq" id="WP_119602722.1">
    <property type="nucleotide sequence ID" value="NZ_QXQA01000021.1"/>
</dbReference>
<feature type="domain" description="N-acetyltransferase" evidence="1">
    <location>
        <begin position="38"/>
        <end position="186"/>
    </location>
</feature>
<dbReference type="SUPFAM" id="SSF55729">
    <property type="entry name" value="Acyl-CoA N-acyltransferases (Nat)"/>
    <property type="match status" value="1"/>
</dbReference>
<dbReference type="InterPro" id="IPR051531">
    <property type="entry name" value="N-acetyltransferase"/>
</dbReference>
<dbReference type="PROSITE" id="PS51186">
    <property type="entry name" value="GNAT"/>
    <property type="match status" value="1"/>
</dbReference>
<proteinExistence type="predicted"/>
<keyword evidence="3" id="KW-1185">Reference proteome</keyword>
<dbReference type="EMBL" id="QXQA01000021">
    <property type="protein sequence ID" value="RIX48628.1"/>
    <property type="molecule type" value="Genomic_DNA"/>
</dbReference>
<reference evidence="2 3" key="1">
    <citation type="submission" date="2018-09" db="EMBL/GenBank/DDBJ databases">
        <title>Paenibacillus aracenensis nov. sp. isolated from a cave in southern Spain.</title>
        <authorList>
            <person name="Jurado V."/>
            <person name="Gutierrez-Patricio S."/>
            <person name="Gonzalez-Pimentel J.L."/>
            <person name="Miller A.Z."/>
            <person name="Laiz L."/>
            <person name="Saiz-Jimenez C."/>
        </authorList>
    </citation>
    <scope>NUCLEOTIDE SEQUENCE [LARGE SCALE GENOMIC DNA]</scope>
    <source>
        <strain evidence="2 3">DSM 22867</strain>
    </source>
</reference>
<dbReference type="OrthoDB" id="452315at2"/>
<evidence type="ECO:0000313" key="3">
    <source>
        <dbReference type="Proteomes" id="UP000266482"/>
    </source>
</evidence>
<dbReference type="InterPro" id="IPR016181">
    <property type="entry name" value="Acyl_CoA_acyltransferase"/>
</dbReference>
<dbReference type="InterPro" id="IPR000182">
    <property type="entry name" value="GNAT_dom"/>
</dbReference>
<accession>A0A3A1UTD5</accession>
<organism evidence="2 3">
    <name type="scientific">Paenibacillus nanensis</name>
    <dbReference type="NCBI Taxonomy" id="393251"/>
    <lineage>
        <taxon>Bacteria</taxon>
        <taxon>Bacillati</taxon>
        <taxon>Bacillota</taxon>
        <taxon>Bacilli</taxon>
        <taxon>Bacillales</taxon>
        <taxon>Paenibacillaceae</taxon>
        <taxon>Paenibacillus</taxon>
    </lineage>
</organism>
<dbReference type="GO" id="GO:0016747">
    <property type="term" value="F:acyltransferase activity, transferring groups other than amino-acyl groups"/>
    <property type="evidence" value="ECO:0007669"/>
    <property type="project" value="InterPro"/>
</dbReference>
<protein>
    <submittedName>
        <fullName evidence="2">N-acetyltransferase</fullName>
    </submittedName>
</protein>
<evidence type="ECO:0000313" key="2">
    <source>
        <dbReference type="EMBL" id="RIX48628.1"/>
    </source>
</evidence>
<dbReference type="Proteomes" id="UP000266482">
    <property type="component" value="Unassembled WGS sequence"/>
</dbReference>
<evidence type="ECO:0000259" key="1">
    <source>
        <dbReference type="PROSITE" id="PS51186"/>
    </source>
</evidence>
<comment type="caution">
    <text evidence="2">The sequence shown here is derived from an EMBL/GenBank/DDBJ whole genome shotgun (WGS) entry which is preliminary data.</text>
</comment>
<dbReference type="Gene3D" id="3.40.630.30">
    <property type="match status" value="1"/>
</dbReference>
<keyword evidence="2" id="KW-0808">Transferase</keyword>